<keyword evidence="3" id="KW-1185">Reference proteome</keyword>
<name>A0ABU6G9P4_9BACL</name>
<protein>
    <submittedName>
        <fullName evidence="2">GNAT family N-acetyltransferase</fullName>
        <ecNumber evidence="2">2.3.1.-</ecNumber>
    </submittedName>
</protein>
<dbReference type="InterPro" id="IPR000182">
    <property type="entry name" value="GNAT_dom"/>
</dbReference>
<sequence length="171" mass="19454">MIRLCEKKDEESIYQIINDAAKAYQGIIPEDRYHEPYMSKAKLVQEIEDGVIFWGFEDQGDLCGVMGIQDKGEVALIRHAYIRTAQRQGGIGSKLLTHISKHTDKPILIGTWEAATWAISFYVKNGFELVPTDVKRSLLQKYWDVPERQIETSVVLASSGYAKGIYSLKRE</sequence>
<keyword evidence="2" id="KW-0808">Transferase</keyword>
<dbReference type="Pfam" id="PF13508">
    <property type="entry name" value="Acetyltransf_7"/>
    <property type="match status" value="1"/>
</dbReference>
<comment type="caution">
    <text evidence="2">The sequence shown here is derived from an EMBL/GenBank/DDBJ whole genome shotgun (WGS) entry which is preliminary data.</text>
</comment>
<evidence type="ECO:0000313" key="2">
    <source>
        <dbReference type="EMBL" id="MEC0229992.1"/>
    </source>
</evidence>
<dbReference type="EMBL" id="JARLKY010000059">
    <property type="protein sequence ID" value="MEC0229992.1"/>
    <property type="molecule type" value="Genomic_DNA"/>
</dbReference>
<evidence type="ECO:0000259" key="1">
    <source>
        <dbReference type="PROSITE" id="PS51186"/>
    </source>
</evidence>
<dbReference type="RefSeq" id="WP_326074049.1">
    <property type="nucleotide sequence ID" value="NZ_JARLKY010000059.1"/>
</dbReference>
<feature type="domain" description="N-acetyltransferase" evidence="1">
    <location>
        <begin position="1"/>
        <end position="144"/>
    </location>
</feature>
<dbReference type="PROSITE" id="PS51186">
    <property type="entry name" value="GNAT"/>
    <property type="match status" value="1"/>
</dbReference>
<dbReference type="InterPro" id="IPR016181">
    <property type="entry name" value="Acyl_CoA_acyltransferase"/>
</dbReference>
<accession>A0ABU6G9P4</accession>
<organism evidence="2 3">
    <name type="scientific">Paenibacillus alba</name>
    <dbReference type="NCBI Taxonomy" id="1197127"/>
    <lineage>
        <taxon>Bacteria</taxon>
        <taxon>Bacillati</taxon>
        <taxon>Bacillota</taxon>
        <taxon>Bacilli</taxon>
        <taxon>Bacillales</taxon>
        <taxon>Paenibacillaceae</taxon>
        <taxon>Paenibacillus</taxon>
    </lineage>
</organism>
<evidence type="ECO:0000313" key="3">
    <source>
        <dbReference type="Proteomes" id="UP001338137"/>
    </source>
</evidence>
<dbReference type="GO" id="GO:0016746">
    <property type="term" value="F:acyltransferase activity"/>
    <property type="evidence" value="ECO:0007669"/>
    <property type="project" value="UniProtKB-KW"/>
</dbReference>
<dbReference type="Gene3D" id="3.40.630.30">
    <property type="match status" value="1"/>
</dbReference>
<dbReference type="SUPFAM" id="SSF55729">
    <property type="entry name" value="Acyl-CoA N-acyltransferases (Nat)"/>
    <property type="match status" value="1"/>
</dbReference>
<keyword evidence="2" id="KW-0012">Acyltransferase</keyword>
<dbReference type="Proteomes" id="UP001338137">
    <property type="component" value="Unassembled WGS sequence"/>
</dbReference>
<reference evidence="2 3" key="1">
    <citation type="submission" date="2023-03" db="EMBL/GenBank/DDBJ databases">
        <title>Bacillus Genome Sequencing.</title>
        <authorList>
            <person name="Dunlap C."/>
        </authorList>
    </citation>
    <scope>NUCLEOTIDE SEQUENCE [LARGE SCALE GENOMIC DNA]</scope>
    <source>
        <strain evidence="2 3">BD-533</strain>
    </source>
</reference>
<gene>
    <name evidence="2" type="ORF">P4I72_22940</name>
</gene>
<proteinExistence type="predicted"/>
<dbReference type="EC" id="2.3.1.-" evidence="2"/>